<keyword evidence="13" id="KW-1185">Reference proteome</keyword>
<dbReference type="OrthoDB" id="7726766at2759"/>
<reference evidence="12 13" key="2">
    <citation type="journal article" date="2007" name="PLoS Biol.">
        <title>Principles of genome evolution in the Drosophila melanogaster species group.</title>
        <authorList>
            <person name="Ranz J.M."/>
            <person name="Maurin D."/>
            <person name="Chan Y.S."/>
            <person name="von Grotthuss M."/>
            <person name="Hillier L.W."/>
            <person name="Roote J."/>
            <person name="Ashburner M."/>
            <person name="Bergman C.M."/>
        </authorList>
    </citation>
    <scope>NUCLEOTIDE SEQUENCE [LARGE SCALE GENOMIC DNA]</scope>
    <source>
        <strain evidence="13">Tai18E2 / Tucson 14021-0261.01</strain>
    </source>
</reference>
<dbReference type="PROSITE" id="PS50240">
    <property type="entry name" value="TRYPSIN_DOM"/>
    <property type="match status" value="1"/>
</dbReference>
<keyword evidence="4" id="KW-0732">Signal</keyword>
<keyword evidence="3 10" id="KW-0645">Protease</keyword>
<accession>A0A0R1DYV2</accession>
<dbReference type="Pfam" id="PF00089">
    <property type="entry name" value="Trypsin"/>
    <property type="match status" value="1"/>
</dbReference>
<keyword evidence="8" id="KW-1015">Disulfide bond</keyword>
<dbReference type="Proteomes" id="UP000002282">
    <property type="component" value="Chromosome 2R"/>
</dbReference>
<dbReference type="PROSITE" id="PS00135">
    <property type="entry name" value="TRYPSIN_SER"/>
    <property type="match status" value="1"/>
</dbReference>
<dbReference type="GO" id="GO:0005576">
    <property type="term" value="C:extracellular region"/>
    <property type="evidence" value="ECO:0007669"/>
    <property type="project" value="UniProtKB-SubCell"/>
</dbReference>
<evidence type="ECO:0000256" key="8">
    <source>
        <dbReference type="ARBA" id="ARBA00023157"/>
    </source>
</evidence>
<dbReference type="InterPro" id="IPR001254">
    <property type="entry name" value="Trypsin_dom"/>
</dbReference>
<evidence type="ECO:0000256" key="3">
    <source>
        <dbReference type="ARBA" id="ARBA00022670"/>
    </source>
</evidence>
<protein>
    <recommendedName>
        <fullName evidence="11">Peptidase S1 domain-containing protein</fullName>
    </recommendedName>
</protein>
<dbReference type="AlphaFoldDB" id="A0A0R1DYV2"/>
<dbReference type="GO" id="GO:0006508">
    <property type="term" value="P:proteolysis"/>
    <property type="evidence" value="ECO:0007669"/>
    <property type="project" value="UniProtKB-KW"/>
</dbReference>
<dbReference type="EMBL" id="CM000158">
    <property type="protein sequence ID" value="KRK00340.1"/>
    <property type="molecule type" value="Genomic_DNA"/>
</dbReference>
<evidence type="ECO:0000256" key="5">
    <source>
        <dbReference type="ARBA" id="ARBA00022801"/>
    </source>
</evidence>
<dbReference type="InterPro" id="IPR033116">
    <property type="entry name" value="TRYPSIN_SER"/>
</dbReference>
<comment type="similarity">
    <text evidence="9">Belongs to the peptidase S1 family. CLIP subfamily.</text>
</comment>
<dbReference type="InterPro" id="IPR018114">
    <property type="entry name" value="TRYPSIN_HIS"/>
</dbReference>
<dbReference type="PANTHER" id="PTHR24256">
    <property type="entry name" value="TRYPTASE-RELATED"/>
    <property type="match status" value="1"/>
</dbReference>
<feature type="domain" description="Peptidase S1" evidence="11">
    <location>
        <begin position="36"/>
        <end position="260"/>
    </location>
</feature>
<evidence type="ECO:0000256" key="9">
    <source>
        <dbReference type="ARBA" id="ARBA00024195"/>
    </source>
</evidence>
<gene>
    <name evidence="12" type="primary">Dyak\GE29021</name>
    <name evidence="12" type="synonym">GE29021</name>
    <name evidence="12" type="ORF">Dyak_GE29021</name>
</gene>
<dbReference type="InterPro" id="IPR051487">
    <property type="entry name" value="Ser/Thr_Proteases_Immune/Dev"/>
</dbReference>
<name>A0A0R1DYV2_DROYA</name>
<evidence type="ECO:0000313" key="13">
    <source>
        <dbReference type="Proteomes" id="UP000002282"/>
    </source>
</evidence>
<evidence type="ECO:0000256" key="6">
    <source>
        <dbReference type="ARBA" id="ARBA00022825"/>
    </source>
</evidence>
<evidence type="ECO:0000256" key="10">
    <source>
        <dbReference type="RuleBase" id="RU363034"/>
    </source>
</evidence>
<dbReference type="SMR" id="A0A0R1DYV2"/>
<dbReference type="PRINTS" id="PR00722">
    <property type="entry name" value="CHYMOTRYPSIN"/>
</dbReference>
<sequence length="482" mass="53257">MKSPFVWISLCSLGFYQHGFCMFLNQPCGISLGPKIIKGTNSNYQNAQYMAGIANLTMLLCGGTIIHKDFVLTAAHCTYENNDTLFVNLGAYNINHPIDQIRVSNSMPHPEFNNINYVNDIALLKLERSVQFSIYLQAICILMDNFMANQVRQYNALGWGKTEKADHSDILQAISLNRTHPMNCYIRMGLYPDPKQICAESFGDTCSGDSGGPLITKIRIGERSFNTQLAIISFGNIGCGGVGIYTDISPYLGWIAQNIGINLGDQVKRKVNDVFLYEDCTGHAINSILTATIYGHHFNAKGVLITDRHALTIADVSRESPYTLAIELMGREFRANAFFKAPNNIGIVLIHLKNRLEIRDALKPICFLDTAKFDGSLSITGLMPHGSSNYVTNVKSLNWKMCEQRLGKKIKANQFCVKNINKQSAPQNAGTTGDLLVKEISNALGMRHIILLGLVDFSVNGVYVITSALAHAEWISGIVSQT</sequence>
<evidence type="ECO:0000256" key="1">
    <source>
        <dbReference type="ARBA" id="ARBA00004613"/>
    </source>
</evidence>
<dbReference type="InterPro" id="IPR001314">
    <property type="entry name" value="Peptidase_S1A"/>
</dbReference>
<evidence type="ECO:0000313" key="12">
    <source>
        <dbReference type="EMBL" id="KRK00340.1"/>
    </source>
</evidence>
<dbReference type="PROSITE" id="PS00134">
    <property type="entry name" value="TRYPSIN_HIS"/>
    <property type="match status" value="1"/>
</dbReference>
<dbReference type="FunFam" id="2.40.10.10:FF:000146">
    <property type="entry name" value="Serine protease 53"/>
    <property type="match status" value="1"/>
</dbReference>
<reference evidence="12 13" key="1">
    <citation type="journal article" date="2007" name="Nature">
        <title>Evolution of genes and genomes on the Drosophila phylogeny.</title>
        <authorList>
            <consortium name="Drosophila 12 Genomes Consortium"/>
            <person name="Clark A.G."/>
            <person name="Eisen M.B."/>
            <person name="Smith D.R."/>
            <person name="Bergman C.M."/>
            <person name="Oliver B."/>
            <person name="Markow T.A."/>
            <person name="Kaufman T.C."/>
            <person name="Kellis M."/>
            <person name="Gelbart W."/>
            <person name="Iyer V.N."/>
            <person name="Pollard D.A."/>
            <person name="Sackton T.B."/>
            <person name="Larracuente A.M."/>
            <person name="Singh N.D."/>
            <person name="Abad J.P."/>
            <person name="Abt D.N."/>
            <person name="Adryan B."/>
            <person name="Aguade M."/>
            <person name="Akashi H."/>
            <person name="Anderson W.W."/>
            <person name="Aquadro C.F."/>
            <person name="Ardell D.H."/>
            <person name="Arguello R."/>
            <person name="Artieri C.G."/>
            <person name="Barbash D.A."/>
            <person name="Barker D."/>
            <person name="Barsanti P."/>
            <person name="Batterham P."/>
            <person name="Batzoglou S."/>
            <person name="Begun D."/>
            <person name="Bhutkar A."/>
            <person name="Blanco E."/>
            <person name="Bosak S.A."/>
            <person name="Bradley R.K."/>
            <person name="Brand A.D."/>
            <person name="Brent M.R."/>
            <person name="Brooks A.N."/>
            <person name="Brown R.H."/>
            <person name="Butlin R.K."/>
            <person name="Caggese C."/>
            <person name="Calvi B.R."/>
            <person name="Bernardo de Carvalho A."/>
            <person name="Caspi A."/>
            <person name="Castrezana S."/>
            <person name="Celniker S.E."/>
            <person name="Chang J.L."/>
            <person name="Chapple C."/>
            <person name="Chatterji S."/>
            <person name="Chinwalla A."/>
            <person name="Civetta A."/>
            <person name="Clifton S.W."/>
            <person name="Comeron J.M."/>
            <person name="Costello J.C."/>
            <person name="Coyne J.A."/>
            <person name="Daub J."/>
            <person name="David R.G."/>
            <person name="Delcher A.L."/>
            <person name="Delehaunty K."/>
            <person name="Do C.B."/>
            <person name="Ebling H."/>
            <person name="Edwards K."/>
            <person name="Eickbush T."/>
            <person name="Evans J.D."/>
            <person name="Filipski A."/>
            <person name="Findeiss S."/>
            <person name="Freyhult E."/>
            <person name="Fulton L."/>
            <person name="Fulton R."/>
            <person name="Garcia A.C."/>
            <person name="Gardiner A."/>
            <person name="Garfield D.A."/>
            <person name="Garvin B.E."/>
            <person name="Gibson G."/>
            <person name="Gilbert D."/>
            <person name="Gnerre S."/>
            <person name="Godfrey J."/>
            <person name="Good R."/>
            <person name="Gotea V."/>
            <person name="Gravely B."/>
            <person name="Greenberg A.J."/>
            <person name="Griffiths-Jones S."/>
            <person name="Gross S."/>
            <person name="Guigo R."/>
            <person name="Gustafson E.A."/>
            <person name="Haerty W."/>
            <person name="Hahn M.W."/>
            <person name="Halligan D.L."/>
            <person name="Halpern A.L."/>
            <person name="Halter G.M."/>
            <person name="Han M.V."/>
            <person name="Heger A."/>
            <person name="Hillier L."/>
            <person name="Hinrichs A.S."/>
            <person name="Holmes I."/>
            <person name="Hoskins R.A."/>
            <person name="Hubisz M.J."/>
            <person name="Hultmark D."/>
            <person name="Huntley M.A."/>
            <person name="Jaffe D.B."/>
            <person name="Jagadeeshan S."/>
            <person name="Jeck W.R."/>
            <person name="Johnson J."/>
            <person name="Jones C.D."/>
            <person name="Jordan W.C."/>
            <person name="Karpen G.H."/>
            <person name="Kataoka E."/>
            <person name="Keightley P.D."/>
            <person name="Kheradpour P."/>
            <person name="Kirkness E.F."/>
            <person name="Koerich L.B."/>
            <person name="Kristiansen K."/>
            <person name="Kudrna D."/>
            <person name="Kulathinal R.J."/>
            <person name="Kumar S."/>
            <person name="Kwok R."/>
            <person name="Lander E."/>
            <person name="Langley C.H."/>
            <person name="Lapoint R."/>
            <person name="Lazzaro B.P."/>
            <person name="Lee S.J."/>
            <person name="Levesque L."/>
            <person name="Li R."/>
            <person name="Lin C.F."/>
            <person name="Lin M.F."/>
            <person name="Lindblad-Toh K."/>
            <person name="Llopart A."/>
            <person name="Long M."/>
            <person name="Low L."/>
            <person name="Lozovsky E."/>
            <person name="Lu J."/>
            <person name="Luo M."/>
            <person name="Machado C.A."/>
            <person name="Makalowski W."/>
            <person name="Marzo M."/>
            <person name="Matsuda M."/>
            <person name="Matzkin L."/>
            <person name="McAllister B."/>
            <person name="McBride C.S."/>
            <person name="McKernan B."/>
            <person name="McKernan K."/>
            <person name="Mendez-Lago M."/>
            <person name="Minx P."/>
            <person name="Mollenhauer M.U."/>
            <person name="Montooth K."/>
            <person name="Mount S.M."/>
            <person name="Mu X."/>
            <person name="Myers E."/>
            <person name="Negre B."/>
            <person name="Newfeld S."/>
            <person name="Nielsen R."/>
            <person name="Noor M.A."/>
            <person name="O'Grady P."/>
            <person name="Pachter L."/>
            <person name="Papaceit M."/>
            <person name="Parisi M.J."/>
            <person name="Parisi M."/>
            <person name="Parts L."/>
            <person name="Pedersen J.S."/>
            <person name="Pesole G."/>
            <person name="Phillippy A.M."/>
            <person name="Ponting C.P."/>
            <person name="Pop M."/>
            <person name="Porcelli D."/>
            <person name="Powell J.R."/>
            <person name="Prohaska S."/>
            <person name="Pruitt K."/>
            <person name="Puig M."/>
            <person name="Quesneville H."/>
            <person name="Ram K.R."/>
            <person name="Rand D."/>
            <person name="Rasmussen M.D."/>
            <person name="Reed L.K."/>
            <person name="Reenan R."/>
            <person name="Reily A."/>
            <person name="Remington K.A."/>
            <person name="Rieger T.T."/>
            <person name="Ritchie M.G."/>
            <person name="Robin C."/>
            <person name="Rogers Y.H."/>
            <person name="Rohde C."/>
            <person name="Rozas J."/>
            <person name="Rubenfield M.J."/>
            <person name="Ruiz A."/>
            <person name="Russo S."/>
            <person name="Salzberg S.L."/>
            <person name="Sanchez-Gracia A."/>
            <person name="Saranga D.J."/>
            <person name="Sato H."/>
            <person name="Schaeffer S.W."/>
            <person name="Schatz M.C."/>
            <person name="Schlenke T."/>
            <person name="Schwartz R."/>
            <person name="Segarra C."/>
            <person name="Singh R.S."/>
            <person name="Sirot L."/>
            <person name="Sirota M."/>
            <person name="Sisneros N.B."/>
            <person name="Smith C.D."/>
            <person name="Smith T.F."/>
            <person name="Spieth J."/>
            <person name="Stage D.E."/>
            <person name="Stark A."/>
            <person name="Stephan W."/>
            <person name="Strausberg R.L."/>
            <person name="Strempel S."/>
            <person name="Sturgill D."/>
            <person name="Sutton G."/>
            <person name="Sutton G.G."/>
            <person name="Tao W."/>
            <person name="Teichmann S."/>
            <person name="Tobari Y.N."/>
            <person name="Tomimura Y."/>
            <person name="Tsolas J.M."/>
            <person name="Valente V.L."/>
            <person name="Venter E."/>
            <person name="Venter J.C."/>
            <person name="Vicario S."/>
            <person name="Vieira F.G."/>
            <person name="Vilella A.J."/>
            <person name="Villasante A."/>
            <person name="Walenz B."/>
            <person name="Wang J."/>
            <person name="Wasserman M."/>
            <person name="Watts T."/>
            <person name="Wilson D."/>
            <person name="Wilson R.K."/>
            <person name="Wing R.A."/>
            <person name="Wolfner M.F."/>
            <person name="Wong A."/>
            <person name="Wong G.K."/>
            <person name="Wu C.I."/>
            <person name="Wu G."/>
            <person name="Yamamoto D."/>
            <person name="Yang H.P."/>
            <person name="Yang S.P."/>
            <person name="Yorke J.A."/>
            <person name="Yoshida K."/>
            <person name="Zdobnov E."/>
            <person name="Zhang P."/>
            <person name="Zhang Y."/>
            <person name="Zimin A.V."/>
            <person name="Baldwin J."/>
            <person name="Abdouelleil A."/>
            <person name="Abdulkadir J."/>
            <person name="Abebe A."/>
            <person name="Abera B."/>
            <person name="Abreu J."/>
            <person name="Acer S.C."/>
            <person name="Aftuck L."/>
            <person name="Alexander A."/>
            <person name="An P."/>
            <person name="Anderson E."/>
            <person name="Anderson S."/>
            <person name="Arachi H."/>
            <person name="Azer M."/>
            <person name="Bachantsang P."/>
            <person name="Barry A."/>
            <person name="Bayul T."/>
            <person name="Berlin A."/>
            <person name="Bessette D."/>
            <person name="Bloom T."/>
            <person name="Blye J."/>
            <person name="Boguslavskiy L."/>
            <person name="Bonnet C."/>
            <person name="Boukhgalter B."/>
            <person name="Bourzgui I."/>
            <person name="Brown A."/>
            <person name="Cahill P."/>
            <person name="Channer S."/>
            <person name="Cheshatsang Y."/>
            <person name="Chuda L."/>
            <person name="Citroen M."/>
            <person name="Collymore A."/>
            <person name="Cooke P."/>
            <person name="Costello M."/>
            <person name="D'Aco K."/>
            <person name="Daza R."/>
            <person name="De Haan G."/>
            <person name="DeGray S."/>
            <person name="DeMaso C."/>
            <person name="Dhargay N."/>
            <person name="Dooley K."/>
            <person name="Dooley E."/>
            <person name="Doricent M."/>
            <person name="Dorje P."/>
            <person name="Dorjee K."/>
            <person name="Dupes A."/>
            <person name="Elong R."/>
            <person name="Falk J."/>
            <person name="Farina A."/>
            <person name="Faro S."/>
            <person name="Ferguson D."/>
            <person name="Fisher S."/>
            <person name="Foley C.D."/>
            <person name="Franke A."/>
            <person name="Friedrich D."/>
            <person name="Gadbois L."/>
            <person name="Gearin G."/>
            <person name="Gearin C.R."/>
            <person name="Giannoukos G."/>
            <person name="Goode T."/>
            <person name="Graham J."/>
            <person name="Grandbois E."/>
            <person name="Grewal S."/>
            <person name="Gyaltsen K."/>
            <person name="Hafez N."/>
            <person name="Hagos B."/>
            <person name="Hall J."/>
            <person name="Henson C."/>
            <person name="Hollinger A."/>
            <person name="Honan T."/>
            <person name="Huard M.D."/>
            <person name="Hughes L."/>
            <person name="Hurhula B."/>
            <person name="Husby M.E."/>
            <person name="Kamat A."/>
            <person name="Kanga B."/>
            <person name="Kashin S."/>
            <person name="Khazanovich D."/>
            <person name="Kisner P."/>
            <person name="Lance K."/>
            <person name="Lara M."/>
            <person name="Lee W."/>
            <person name="Lennon N."/>
            <person name="Letendre F."/>
            <person name="LeVine R."/>
            <person name="Lipovsky A."/>
            <person name="Liu X."/>
            <person name="Liu J."/>
            <person name="Liu S."/>
            <person name="Lokyitsang T."/>
            <person name="Lokyitsang Y."/>
            <person name="Lubonja R."/>
            <person name="Lui A."/>
            <person name="MacDonald P."/>
            <person name="Magnisalis V."/>
            <person name="Maru K."/>
            <person name="Matthews C."/>
            <person name="McCusker W."/>
            <person name="McDonough S."/>
            <person name="Mehta T."/>
            <person name="Meldrim J."/>
            <person name="Meneus L."/>
            <person name="Mihai O."/>
            <person name="Mihalev A."/>
            <person name="Mihova T."/>
            <person name="Mittelman R."/>
            <person name="Mlenga V."/>
            <person name="Montmayeur A."/>
            <person name="Mulrain L."/>
            <person name="Navidi A."/>
            <person name="Naylor J."/>
            <person name="Negash T."/>
            <person name="Nguyen T."/>
            <person name="Nguyen N."/>
            <person name="Nicol R."/>
            <person name="Norbu C."/>
            <person name="Norbu N."/>
            <person name="Novod N."/>
            <person name="O'Neill B."/>
            <person name="Osman S."/>
            <person name="Markiewicz E."/>
            <person name="Oyono O.L."/>
            <person name="Patti C."/>
            <person name="Phunkhang P."/>
            <person name="Pierre F."/>
            <person name="Priest M."/>
            <person name="Raghuraman S."/>
            <person name="Rege F."/>
            <person name="Reyes R."/>
            <person name="Rise C."/>
            <person name="Rogov P."/>
            <person name="Ross K."/>
            <person name="Ryan E."/>
            <person name="Settipalli S."/>
            <person name="Shea T."/>
            <person name="Sherpa N."/>
            <person name="Shi L."/>
            <person name="Shih D."/>
            <person name="Sparrow T."/>
            <person name="Spaulding J."/>
            <person name="Stalker J."/>
            <person name="Stange-Thomann N."/>
            <person name="Stavropoulos S."/>
            <person name="Stone C."/>
            <person name="Strader C."/>
            <person name="Tesfaye S."/>
            <person name="Thomson T."/>
            <person name="Thoulutsang Y."/>
            <person name="Thoulutsang D."/>
            <person name="Topham K."/>
            <person name="Topping I."/>
            <person name="Tsamla T."/>
            <person name="Vassiliev H."/>
            <person name="Vo A."/>
            <person name="Wangchuk T."/>
            <person name="Wangdi T."/>
            <person name="Weiand M."/>
            <person name="Wilkinson J."/>
            <person name="Wilson A."/>
            <person name="Yadav S."/>
            <person name="Young G."/>
            <person name="Yu Q."/>
            <person name="Zembek L."/>
            <person name="Zhong D."/>
            <person name="Zimmer A."/>
            <person name="Zwirko Z."/>
            <person name="Jaffe D.B."/>
            <person name="Alvarez P."/>
            <person name="Brockman W."/>
            <person name="Butler J."/>
            <person name="Chin C."/>
            <person name="Gnerre S."/>
            <person name="Grabherr M."/>
            <person name="Kleber M."/>
            <person name="Mauceli E."/>
            <person name="MacCallum I."/>
        </authorList>
    </citation>
    <scope>NUCLEOTIDE SEQUENCE [LARGE SCALE GENOMIC DNA]</scope>
    <source>
        <strain evidence="13">Tai18E2 / Tucson 14021-0261.01</strain>
    </source>
</reference>
<comment type="subcellular location">
    <subcellularLocation>
        <location evidence="1">Secreted</location>
    </subcellularLocation>
</comment>
<dbReference type="Gene3D" id="2.40.10.10">
    <property type="entry name" value="Trypsin-like serine proteases"/>
    <property type="match status" value="2"/>
</dbReference>
<evidence type="ECO:0000256" key="2">
    <source>
        <dbReference type="ARBA" id="ARBA00022525"/>
    </source>
</evidence>
<dbReference type="InterPro" id="IPR009003">
    <property type="entry name" value="Peptidase_S1_PA"/>
</dbReference>
<evidence type="ECO:0000256" key="4">
    <source>
        <dbReference type="ARBA" id="ARBA00022729"/>
    </source>
</evidence>
<dbReference type="SUPFAM" id="SSF50494">
    <property type="entry name" value="Trypsin-like serine proteases"/>
    <property type="match status" value="2"/>
</dbReference>
<evidence type="ECO:0000259" key="11">
    <source>
        <dbReference type="PROSITE" id="PS50240"/>
    </source>
</evidence>
<dbReference type="SMART" id="SM00020">
    <property type="entry name" value="Tryp_SPc"/>
    <property type="match status" value="1"/>
</dbReference>
<proteinExistence type="inferred from homology"/>
<dbReference type="InterPro" id="IPR043504">
    <property type="entry name" value="Peptidase_S1_PA_chymotrypsin"/>
</dbReference>
<dbReference type="CDD" id="cd00190">
    <property type="entry name" value="Tryp_SPc"/>
    <property type="match status" value="1"/>
</dbReference>
<keyword evidence="6 10" id="KW-0720">Serine protease</keyword>
<dbReference type="KEGG" id="dya:Dyak_GE29021"/>
<keyword evidence="7" id="KW-0865">Zymogen</keyword>
<evidence type="ECO:0000256" key="7">
    <source>
        <dbReference type="ARBA" id="ARBA00023145"/>
    </source>
</evidence>
<keyword evidence="2" id="KW-0964">Secreted</keyword>
<keyword evidence="5 10" id="KW-0378">Hydrolase</keyword>
<dbReference type="GO" id="GO:0004252">
    <property type="term" value="F:serine-type endopeptidase activity"/>
    <property type="evidence" value="ECO:0007669"/>
    <property type="project" value="InterPro"/>
</dbReference>
<organism evidence="12 13">
    <name type="scientific">Drosophila yakuba</name>
    <name type="common">Fruit fly</name>
    <dbReference type="NCBI Taxonomy" id="7245"/>
    <lineage>
        <taxon>Eukaryota</taxon>
        <taxon>Metazoa</taxon>
        <taxon>Ecdysozoa</taxon>
        <taxon>Arthropoda</taxon>
        <taxon>Hexapoda</taxon>
        <taxon>Insecta</taxon>
        <taxon>Pterygota</taxon>
        <taxon>Neoptera</taxon>
        <taxon>Endopterygota</taxon>
        <taxon>Diptera</taxon>
        <taxon>Brachycera</taxon>
        <taxon>Muscomorpha</taxon>
        <taxon>Ephydroidea</taxon>
        <taxon>Drosophilidae</taxon>
        <taxon>Drosophila</taxon>
        <taxon>Sophophora</taxon>
    </lineage>
</organism>